<evidence type="ECO:0000256" key="4">
    <source>
        <dbReference type="ARBA" id="ARBA00022692"/>
    </source>
</evidence>
<dbReference type="PANTHER" id="PTHR33778:SF1">
    <property type="entry name" value="MAGNESIUM TRANSPORTER YHID-RELATED"/>
    <property type="match status" value="1"/>
</dbReference>
<accession>A0A0B4N054</accession>
<sequence>MSPLLDLSLRVLAAAFVGAVIGYEREIRAKGAGMRTHVLVALGSALFMIVSQFGFEGAPRFDAARVAAGVVGGLGFLGGGIIMKTKNHVSGLTTAAGLWVTGSLGLAVGCGMYALSGICLVLVLVCLEVLNSSSIKFGDKEINAVFSSPDQEAIKEALTSLGRRVKDYSLSKQENGYKLEAVLHVPKKEYGVNLINTLSSIPGVQLESFD</sequence>
<dbReference type="EMBL" id="KJ631396">
    <property type="protein sequence ID" value="AIF26129.1"/>
    <property type="molecule type" value="Genomic_DNA"/>
</dbReference>
<name>A0A0B4N054_9BACT</name>
<evidence type="ECO:0000256" key="5">
    <source>
        <dbReference type="ARBA" id="ARBA00022989"/>
    </source>
</evidence>
<evidence type="ECO:0000256" key="3">
    <source>
        <dbReference type="ARBA" id="ARBA00022475"/>
    </source>
</evidence>
<evidence type="ECO:0000256" key="1">
    <source>
        <dbReference type="ARBA" id="ARBA00004651"/>
    </source>
</evidence>
<dbReference type="InterPro" id="IPR003416">
    <property type="entry name" value="MgtC/SapB/SrpB/YhiD_fam"/>
</dbReference>
<evidence type="ECO:0000256" key="6">
    <source>
        <dbReference type="ARBA" id="ARBA00023136"/>
    </source>
</evidence>
<dbReference type="GO" id="GO:0005886">
    <property type="term" value="C:plasma membrane"/>
    <property type="evidence" value="ECO:0007669"/>
    <property type="project" value="UniProtKB-SubCell"/>
</dbReference>
<keyword evidence="6 7" id="KW-0472">Membrane</keyword>
<proteinExistence type="inferred from homology"/>
<comment type="subcellular location">
    <subcellularLocation>
        <location evidence="1">Cell membrane</location>
        <topology evidence="1">Multi-pass membrane protein</topology>
    </subcellularLocation>
</comment>
<comment type="similarity">
    <text evidence="2">Belongs to the MgtC/SapB family.</text>
</comment>
<dbReference type="PRINTS" id="PR01837">
    <property type="entry name" value="MGTCSAPBPROT"/>
</dbReference>
<feature type="transmembrane region" description="Helical" evidence="7">
    <location>
        <begin position="103"/>
        <end position="130"/>
    </location>
</feature>
<evidence type="ECO:0000256" key="2">
    <source>
        <dbReference type="ARBA" id="ARBA00009298"/>
    </source>
</evidence>
<dbReference type="AlphaFoldDB" id="A0A0B4N054"/>
<protein>
    <submittedName>
        <fullName evidence="9">Putative Mg2+ transporter-C, MgtC family</fullName>
    </submittedName>
</protein>
<dbReference type="Pfam" id="PF02308">
    <property type="entry name" value="MgtC"/>
    <property type="match status" value="1"/>
</dbReference>
<keyword evidence="5 7" id="KW-1133">Transmembrane helix</keyword>
<feature type="transmembrane region" description="Helical" evidence="7">
    <location>
        <begin position="63"/>
        <end position="83"/>
    </location>
</feature>
<evidence type="ECO:0000256" key="7">
    <source>
        <dbReference type="SAM" id="Phobius"/>
    </source>
</evidence>
<keyword evidence="3" id="KW-1003">Cell membrane</keyword>
<organism evidence="9">
    <name type="scientific">uncultured bacterium Ad_142_N07</name>
    <dbReference type="NCBI Taxonomy" id="1489286"/>
    <lineage>
        <taxon>Bacteria</taxon>
        <taxon>environmental samples</taxon>
    </lineage>
</organism>
<dbReference type="InterPro" id="IPR049177">
    <property type="entry name" value="MgtC_SapB_SrpB_YhiD_N"/>
</dbReference>
<feature type="transmembrane region" description="Helical" evidence="7">
    <location>
        <begin position="32"/>
        <end position="51"/>
    </location>
</feature>
<keyword evidence="4 7" id="KW-0812">Transmembrane</keyword>
<evidence type="ECO:0000259" key="8">
    <source>
        <dbReference type="Pfam" id="PF02308"/>
    </source>
</evidence>
<evidence type="ECO:0000313" key="9">
    <source>
        <dbReference type="EMBL" id="AIF26129.1"/>
    </source>
</evidence>
<reference evidence="9" key="1">
    <citation type="submission" date="2014-03" db="EMBL/GenBank/DDBJ databases">
        <title>A sequence of cellulolytic fosmid clone of goat rumen metagenome.</title>
        <authorList>
            <person name="Lee K.-T."/>
            <person name="Kim J.-Y."/>
            <person name="Kim Y.-J."/>
            <person name="Ahn J.-H."/>
            <person name="Park M.-N."/>
            <person name="Kim J.-H."/>
            <person name="Kim T.-H."/>
        </authorList>
    </citation>
    <scope>NUCLEOTIDE SEQUENCE</scope>
</reference>
<dbReference type="PANTHER" id="PTHR33778">
    <property type="entry name" value="PROTEIN MGTC"/>
    <property type="match status" value="1"/>
</dbReference>
<feature type="domain" description="MgtC/SapB/SrpB/YhiD N-terminal" evidence="8">
    <location>
        <begin position="12"/>
        <end position="131"/>
    </location>
</feature>